<dbReference type="EMBL" id="PKSM01000067">
    <property type="protein sequence ID" value="POW18340.1"/>
    <property type="molecule type" value="Genomic_DNA"/>
</dbReference>
<feature type="region of interest" description="Disordered" evidence="1">
    <location>
        <begin position="28"/>
        <end position="73"/>
    </location>
</feature>
<accession>A0A2S4W9A5</accession>
<evidence type="ECO:0000259" key="2">
    <source>
        <dbReference type="Pfam" id="PF12776"/>
    </source>
</evidence>
<feature type="domain" description="Myb/SANT-like" evidence="2">
    <location>
        <begin position="82"/>
        <end position="176"/>
    </location>
</feature>
<dbReference type="VEuPathDB" id="FungiDB:PSTT_09186"/>
<dbReference type="PANTHER" id="PTHR47072:SF4">
    <property type="entry name" value="MYB_SANT-LIKE DOMAIN-CONTAINING PROTEIN"/>
    <property type="match status" value="1"/>
</dbReference>
<dbReference type="Pfam" id="PF12776">
    <property type="entry name" value="Myb_DNA-bind_3"/>
    <property type="match status" value="1"/>
</dbReference>
<dbReference type="Proteomes" id="UP000238274">
    <property type="component" value="Unassembled WGS sequence"/>
</dbReference>
<reference evidence="3 4" key="1">
    <citation type="submission" date="2017-12" db="EMBL/GenBank/DDBJ databases">
        <title>Gene loss provides genomic basis for host adaptation in cereal stripe rust fungi.</title>
        <authorList>
            <person name="Xia C."/>
        </authorList>
    </citation>
    <scope>NUCLEOTIDE SEQUENCE [LARGE SCALE GENOMIC DNA]</scope>
    <source>
        <strain evidence="3 4">93TX-2</strain>
    </source>
</reference>
<reference evidence="4" key="3">
    <citation type="journal article" date="2018" name="Mol. Plant Microbe Interact.">
        <title>Genome sequence resources for the wheat stripe rust pathogen (Puccinia striiformis f. sp. tritici) and the barley stripe rust pathogen (Puccinia striiformis f. sp. hordei).</title>
        <authorList>
            <person name="Xia C."/>
            <person name="Wang M."/>
            <person name="Yin C."/>
            <person name="Cornejo O.E."/>
            <person name="Hulbert S.H."/>
            <person name="Chen X."/>
        </authorList>
    </citation>
    <scope>NUCLEOTIDE SEQUENCE [LARGE SCALE GENOMIC DNA]</scope>
    <source>
        <strain evidence="4">93TX-2</strain>
    </source>
</reference>
<gene>
    <name evidence="3" type="ORF">PSHT_05933</name>
</gene>
<dbReference type="OrthoDB" id="76215at2759"/>
<sequence length="437" mass="48312">MSPNKPKDINSFIDPAFLPVSIPVPNSETLRGKSAPMVTLKKPPQKKNVPKKQVATKKAVSQTKKTVEEDESKSELETKRIEWTTTLKQTLLELFAEQKPARLATDTTGLKKEGWTMMAKKMNARYDLGFTVTTIRNQKNLLRQQFSDYQFLCGQSGFGWDNDQGAVTADKSVWDEIFAAHPQCEFNKLVDKPFPLYDLAYSVFNGKSASGKMVTLERVPTTTTANKVTPASKRKAAVVNDEDSEIEVDPTSSVTVTSRVSAHDTSSKSSVKGISIFDTLIRIFIDTTRTLIGCMTVTSASTKRIRESKNSVIKKEMEGIQGALVTVSKNSEELMGAFTKISWAISGAHSSNPGNHLNTNIFTSNNQEMDLSMSQKALDVLANRFLGKVDDNMYVASINILEEEVEARTFILISKSSTNQISQTWLASEVAKAKNIV</sequence>
<dbReference type="PANTHER" id="PTHR47072">
    <property type="match status" value="1"/>
</dbReference>
<dbReference type="VEuPathDB" id="FungiDB:PSHT_05933"/>
<keyword evidence="4" id="KW-1185">Reference proteome</keyword>
<protein>
    <recommendedName>
        <fullName evidence="2">Myb/SANT-like domain-containing protein</fullName>
    </recommendedName>
</protein>
<organism evidence="3 4">
    <name type="scientific">Puccinia striiformis</name>
    <dbReference type="NCBI Taxonomy" id="27350"/>
    <lineage>
        <taxon>Eukaryota</taxon>
        <taxon>Fungi</taxon>
        <taxon>Dikarya</taxon>
        <taxon>Basidiomycota</taxon>
        <taxon>Pucciniomycotina</taxon>
        <taxon>Pucciniomycetes</taxon>
        <taxon>Pucciniales</taxon>
        <taxon>Pucciniaceae</taxon>
        <taxon>Puccinia</taxon>
    </lineage>
</organism>
<evidence type="ECO:0000313" key="3">
    <source>
        <dbReference type="EMBL" id="POW18340.1"/>
    </source>
</evidence>
<comment type="caution">
    <text evidence="3">The sequence shown here is derived from an EMBL/GenBank/DDBJ whole genome shotgun (WGS) entry which is preliminary data.</text>
</comment>
<dbReference type="VEuPathDB" id="FungiDB:PSTT_09185"/>
<reference evidence="4" key="2">
    <citation type="journal article" date="2018" name="BMC Genomics">
        <title>Genomic insights into host adaptation between the wheat stripe rust pathogen (Puccinia striiformis f. sp. tritici) and the barley stripe rust pathogen (Puccinia striiformis f. sp. hordei).</title>
        <authorList>
            <person name="Xia C."/>
            <person name="Wang M."/>
            <person name="Yin C."/>
            <person name="Cornejo O.E."/>
            <person name="Hulbert S.H."/>
            <person name="Chen X."/>
        </authorList>
    </citation>
    <scope>NUCLEOTIDE SEQUENCE [LARGE SCALE GENOMIC DNA]</scope>
    <source>
        <strain evidence="4">93TX-2</strain>
    </source>
</reference>
<dbReference type="AlphaFoldDB" id="A0A2S4W9A5"/>
<name>A0A2S4W9A5_9BASI</name>
<evidence type="ECO:0000256" key="1">
    <source>
        <dbReference type="SAM" id="MobiDB-lite"/>
    </source>
</evidence>
<dbReference type="InterPro" id="IPR024752">
    <property type="entry name" value="Myb/SANT-like_dom"/>
</dbReference>
<evidence type="ECO:0000313" key="4">
    <source>
        <dbReference type="Proteomes" id="UP000238274"/>
    </source>
</evidence>
<proteinExistence type="predicted"/>